<proteinExistence type="predicted"/>
<reference evidence="2 3" key="1">
    <citation type="submission" date="2018-07" db="EMBL/GenBank/DDBJ databases">
        <title>Draft genome of the type strain Streptomyces armeniacus ATCC 15676.</title>
        <authorList>
            <person name="Labana P."/>
            <person name="Gosse J.T."/>
            <person name="Boddy C.N."/>
        </authorList>
    </citation>
    <scope>NUCLEOTIDE SEQUENCE [LARGE SCALE GENOMIC DNA]</scope>
    <source>
        <strain evidence="2 3">ATCC 15676</strain>
    </source>
</reference>
<evidence type="ECO:0000313" key="2">
    <source>
        <dbReference type="EMBL" id="AXK32915.1"/>
    </source>
</evidence>
<protein>
    <submittedName>
        <fullName evidence="2">Uncharacterized protein</fullName>
    </submittedName>
</protein>
<evidence type="ECO:0000256" key="1">
    <source>
        <dbReference type="SAM" id="MobiDB-lite"/>
    </source>
</evidence>
<name>A0A345XMP9_9ACTN</name>
<feature type="compositionally biased region" description="Pro residues" evidence="1">
    <location>
        <begin position="33"/>
        <end position="61"/>
    </location>
</feature>
<dbReference type="KEGG" id="sarm:DVA86_09905"/>
<feature type="region of interest" description="Disordered" evidence="1">
    <location>
        <begin position="29"/>
        <end position="61"/>
    </location>
</feature>
<keyword evidence="3" id="KW-1185">Reference proteome</keyword>
<organism evidence="2 3">
    <name type="scientific">Streptomyces armeniacus</name>
    <dbReference type="NCBI Taxonomy" id="83291"/>
    <lineage>
        <taxon>Bacteria</taxon>
        <taxon>Bacillati</taxon>
        <taxon>Actinomycetota</taxon>
        <taxon>Actinomycetes</taxon>
        <taxon>Kitasatosporales</taxon>
        <taxon>Streptomycetaceae</taxon>
        <taxon>Streptomyces</taxon>
    </lineage>
</organism>
<dbReference type="Proteomes" id="UP000254425">
    <property type="component" value="Chromosome"/>
</dbReference>
<dbReference type="EMBL" id="CP031320">
    <property type="protein sequence ID" value="AXK32915.1"/>
    <property type="molecule type" value="Genomic_DNA"/>
</dbReference>
<sequence>MANQIPPPAISTTASTAATITPVFDFCWRRRPGPVPPGPMPPGPIGGGPGGPPGGGPPIGG</sequence>
<dbReference type="AlphaFoldDB" id="A0A345XMP9"/>
<evidence type="ECO:0000313" key="3">
    <source>
        <dbReference type="Proteomes" id="UP000254425"/>
    </source>
</evidence>
<accession>A0A345XMP9</accession>
<gene>
    <name evidence="2" type="ORF">DVA86_09905</name>
</gene>